<evidence type="ECO:0000313" key="3">
    <source>
        <dbReference type="Proteomes" id="UP000292307"/>
    </source>
</evidence>
<gene>
    <name evidence="2" type="primary">tagF</name>
    <name evidence="2" type="ORF">EYF70_06295</name>
    <name evidence="1" type="ORF">GCM10007387_13760</name>
</gene>
<reference evidence="2 3" key="2">
    <citation type="submission" date="2019-02" db="EMBL/GenBank/DDBJ databases">
        <title>Draft Genome Sequences of Six Type Strains of the Genus Massilia.</title>
        <authorList>
            <person name="Miess H."/>
            <person name="Frediansyhah A."/>
            <person name="Gross H."/>
        </authorList>
    </citation>
    <scope>NUCLEOTIDE SEQUENCE [LARGE SCALE GENOMIC DNA]</scope>
    <source>
        <strain evidence="2 3">DSM 17472</strain>
    </source>
</reference>
<dbReference type="Gene3D" id="3.40.1730.10">
    <property type="entry name" value="pa0076 domain"/>
    <property type="match status" value="1"/>
</dbReference>
<protein>
    <submittedName>
        <fullName evidence="2">Type VI secretion system-associated protein TagF</fullName>
    </submittedName>
    <submittedName>
        <fullName evidence="1">Type VI secretion-associated protein</fullName>
    </submittedName>
</protein>
<dbReference type="Pfam" id="PF09867">
    <property type="entry name" value="TagF_N"/>
    <property type="match status" value="1"/>
</dbReference>
<dbReference type="NCBIfam" id="TIGR03373">
    <property type="entry name" value="VI_minor_4"/>
    <property type="match status" value="1"/>
</dbReference>
<dbReference type="AlphaFoldDB" id="A0A411WUS2"/>
<sequence length="325" mass="33891">MSTFHIGYFGKLPARADFVKGGAQHELTGLIDEWLAGMMNQLTTNPRWKQHYDAVQPLHFAFVGPRNHVAVAGHLAASNDQAGRRYPFIVAGTLEVPQPESFLAMSAFALAPLWQQLGTLADEVLVAADPAVPLQALSRAVLGADAGGDSHAAALERFAAGTDMATLEALLAYGSHGEPASSVRGIVLGIGLLLQPFGWTGRTELDRALALPLPGAPEHRPAVAAFWLALIAPFLRGAAIELALFHAEVGGRPMLVVGFSGASAGALQAVIDPEAAAARLIGFDDTAWVDGMIAGDPAVQRLSACLAQGSLSLGAALGLFHETFA</sequence>
<dbReference type="EMBL" id="BMWV01000002">
    <property type="protein sequence ID" value="GGY32775.1"/>
    <property type="molecule type" value="Genomic_DNA"/>
</dbReference>
<dbReference type="InterPro" id="IPR038225">
    <property type="entry name" value="TagF_sf"/>
</dbReference>
<dbReference type="EMBL" id="CP036401">
    <property type="protein sequence ID" value="QBI00506.1"/>
    <property type="molecule type" value="Genomic_DNA"/>
</dbReference>
<dbReference type="OrthoDB" id="9801841at2"/>
<dbReference type="RefSeq" id="WP_131144642.1">
    <property type="nucleotide sequence ID" value="NZ_BMWV01000002.1"/>
</dbReference>
<name>A0A411WUS2_9BURK</name>
<reference evidence="1" key="1">
    <citation type="journal article" date="2014" name="Int. J. Syst. Evol. Microbiol.">
        <title>Complete genome sequence of Corynebacterium casei LMG S-19264T (=DSM 44701T), isolated from a smear-ripened cheese.</title>
        <authorList>
            <consortium name="US DOE Joint Genome Institute (JGI-PGF)"/>
            <person name="Walter F."/>
            <person name="Albersmeier A."/>
            <person name="Kalinowski J."/>
            <person name="Ruckert C."/>
        </authorList>
    </citation>
    <scope>NUCLEOTIDE SEQUENCE</scope>
    <source>
        <strain evidence="1">KCTC 12343</strain>
    </source>
</reference>
<keyword evidence="3" id="KW-1185">Reference proteome</keyword>
<evidence type="ECO:0000313" key="1">
    <source>
        <dbReference type="EMBL" id="GGY32775.1"/>
    </source>
</evidence>
<organism evidence="1 4">
    <name type="scientific">Pseudoduganella albidiflava</name>
    <dbReference type="NCBI Taxonomy" id="321983"/>
    <lineage>
        <taxon>Bacteria</taxon>
        <taxon>Pseudomonadati</taxon>
        <taxon>Pseudomonadota</taxon>
        <taxon>Betaproteobacteria</taxon>
        <taxon>Burkholderiales</taxon>
        <taxon>Oxalobacteraceae</taxon>
        <taxon>Telluria group</taxon>
        <taxon>Pseudoduganella</taxon>
    </lineage>
</organism>
<proteinExistence type="predicted"/>
<dbReference type="Proteomes" id="UP000628442">
    <property type="component" value="Unassembled WGS sequence"/>
</dbReference>
<accession>A0A411WUS2</accession>
<reference evidence="1" key="3">
    <citation type="submission" date="2022-12" db="EMBL/GenBank/DDBJ databases">
        <authorList>
            <person name="Sun Q."/>
            <person name="Kim S."/>
        </authorList>
    </citation>
    <scope>NUCLEOTIDE SEQUENCE</scope>
    <source>
        <strain evidence="1">KCTC 12343</strain>
    </source>
</reference>
<evidence type="ECO:0000313" key="2">
    <source>
        <dbReference type="EMBL" id="QBI00506.1"/>
    </source>
</evidence>
<evidence type="ECO:0000313" key="4">
    <source>
        <dbReference type="Proteomes" id="UP000628442"/>
    </source>
</evidence>
<dbReference type="Proteomes" id="UP000292307">
    <property type="component" value="Chromosome"/>
</dbReference>
<dbReference type="InterPro" id="IPR017748">
    <property type="entry name" value="TagF"/>
</dbReference>